<feature type="region of interest" description="Disordered" evidence="11">
    <location>
        <begin position="85"/>
        <end position="130"/>
    </location>
</feature>
<evidence type="ECO:0000256" key="9">
    <source>
        <dbReference type="ARBA" id="ARBA00023242"/>
    </source>
</evidence>
<evidence type="ECO:0000256" key="7">
    <source>
        <dbReference type="ARBA" id="ARBA00023125"/>
    </source>
</evidence>
<evidence type="ECO:0000313" key="14">
    <source>
        <dbReference type="Proteomes" id="UP000245119"/>
    </source>
</evidence>
<dbReference type="Proteomes" id="UP000245119">
    <property type="component" value="Linkage Group LG12"/>
</dbReference>
<evidence type="ECO:0000313" key="13">
    <source>
        <dbReference type="EMBL" id="PVD21411.1"/>
    </source>
</evidence>
<dbReference type="PROSITE" id="PS00028">
    <property type="entry name" value="ZINC_FINGER_C2H2_1"/>
    <property type="match status" value="7"/>
</dbReference>
<dbReference type="PANTHER" id="PTHR24381">
    <property type="entry name" value="ZINC FINGER PROTEIN"/>
    <property type="match status" value="1"/>
</dbReference>
<feature type="compositionally biased region" description="Polar residues" evidence="11">
    <location>
        <begin position="1"/>
        <end position="13"/>
    </location>
</feature>
<reference evidence="13 14" key="1">
    <citation type="submission" date="2018-04" db="EMBL/GenBank/DDBJ databases">
        <title>The genome of golden apple snail Pomacea canaliculata provides insight into stress tolerance and invasive adaptation.</title>
        <authorList>
            <person name="Liu C."/>
            <person name="Liu B."/>
            <person name="Ren Y."/>
            <person name="Zhang Y."/>
            <person name="Wang H."/>
            <person name="Li S."/>
            <person name="Jiang F."/>
            <person name="Yin L."/>
            <person name="Zhang G."/>
            <person name="Qian W."/>
            <person name="Fan W."/>
        </authorList>
    </citation>
    <scope>NUCLEOTIDE SEQUENCE [LARGE SCALE GENOMIC DNA]</scope>
    <source>
        <strain evidence="13">SZHN2017</strain>
        <tissue evidence="13">Muscle</tissue>
    </source>
</reference>
<evidence type="ECO:0000256" key="5">
    <source>
        <dbReference type="ARBA" id="ARBA00022833"/>
    </source>
</evidence>
<dbReference type="PANTHER" id="PTHR24381:SF393">
    <property type="entry name" value="CHROMATIN-LINKED ADAPTOR FOR MSL PROTEINS, ISOFORM B"/>
    <property type="match status" value="1"/>
</dbReference>
<dbReference type="Pfam" id="PF00096">
    <property type="entry name" value="zf-C2H2"/>
    <property type="match status" value="4"/>
</dbReference>
<dbReference type="GO" id="GO:0008270">
    <property type="term" value="F:zinc ion binding"/>
    <property type="evidence" value="ECO:0007669"/>
    <property type="project" value="UniProtKB-KW"/>
</dbReference>
<feature type="domain" description="C2H2-type" evidence="12">
    <location>
        <begin position="402"/>
        <end position="424"/>
    </location>
</feature>
<organism evidence="13 14">
    <name type="scientific">Pomacea canaliculata</name>
    <name type="common">Golden apple snail</name>
    <dbReference type="NCBI Taxonomy" id="400727"/>
    <lineage>
        <taxon>Eukaryota</taxon>
        <taxon>Metazoa</taxon>
        <taxon>Spiralia</taxon>
        <taxon>Lophotrochozoa</taxon>
        <taxon>Mollusca</taxon>
        <taxon>Gastropoda</taxon>
        <taxon>Caenogastropoda</taxon>
        <taxon>Architaenioglossa</taxon>
        <taxon>Ampullarioidea</taxon>
        <taxon>Ampullariidae</taxon>
        <taxon>Pomacea</taxon>
    </lineage>
</organism>
<evidence type="ECO:0000256" key="6">
    <source>
        <dbReference type="ARBA" id="ARBA00023015"/>
    </source>
</evidence>
<evidence type="ECO:0000256" key="2">
    <source>
        <dbReference type="ARBA" id="ARBA00022723"/>
    </source>
</evidence>
<feature type="region of interest" description="Disordered" evidence="11">
    <location>
        <begin position="1"/>
        <end position="36"/>
    </location>
</feature>
<dbReference type="FunFam" id="3.30.160.60:FF:000322">
    <property type="entry name" value="GDNF-inducible zinc finger protein 1"/>
    <property type="match status" value="1"/>
</dbReference>
<keyword evidence="4 10" id="KW-0863">Zinc-finger</keyword>
<feature type="domain" description="C2H2-type" evidence="12">
    <location>
        <begin position="368"/>
        <end position="396"/>
    </location>
</feature>
<feature type="domain" description="C2H2-type" evidence="12">
    <location>
        <begin position="246"/>
        <end position="273"/>
    </location>
</feature>
<evidence type="ECO:0000256" key="8">
    <source>
        <dbReference type="ARBA" id="ARBA00023163"/>
    </source>
</evidence>
<dbReference type="FunFam" id="3.30.160.60:FF:000624">
    <property type="entry name" value="zinc finger protein 697"/>
    <property type="match status" value="1"/>
</dbReference>
<evidence type="ECO:0000256" key="4">
    <source>
        <dbReference type="ARBA" id="ARBA00022771"/>
    </source>
</evidence>
<keyword evidence="2" id="KW-0479">Metal-binding</keyword>
<feature type="domain" description="C2H2-type" evidence="12">
    <location>
        <begin position="312"/>
        <end position="339"/>
    </location>
</feature>
<evidence type="ECO:0000256" key="11">
    <source>
        <dbReference type="SAM" id="MobiDB-lite"/>
    </source>
</evidence>
<evidence type="ECO:0000256" key="10">
    <source>
        <dbReference type="PROSITE-ProRule" id="PRU00042"/>
    </source>
</evidence>
<feature type="domain" description="C2H2-type" evidence="12">
    <location>
        <begin position="218"/>
        <end position="245"/>
    </location>
</feature>
<dbReference type="GO" id="GO:0000977">
    <property type="term" value="F:RNA polymerase II transcription regulatory region sequence-specific DNA binding"/>
    <property type="evidence" value="ECO:0007669"/>
    <property type="project" value="TreeGrafter"/>
</dbReference>
<feature type="domain" description="C2H2-type" evidence="12">
    <location>
        <begin position="274"/>
        <end position="302"/>
    </location>
</feature>
<keyword evidence="7" id="KW-0238">DNA-binding</keyword>
<evidence type="ECO:0000259" key="12">
    <source>
        <dbReference type="PROSITE" id="PS50157"/>
    </source>
</evidence>
<protein>
    <recommendedName>
        <fullName evidence="12">C2H2-type domain-containing protein</fullName>
    </recommendedName>
</protein>
<dbReference type="InterPro" id="IPR036236">
    <property type="entry name" value="Znf_C2H2_sf"/>
</dbReference>
<comment type="subcellular location">
    <subcellularLocation>
        <location evidence="1">Nucleus</location>
    </subcellularLocation>
</comment>
<keyword evidence="8" id="KW-0804">Transcription</keyword>
<dbReference type="GO" id="GO:0005634">
    <property type="term" value="C:nucleus"/>
    <property type="evidence" value="ECO:0007669"/>
    <property type="project" value="UniProtKB-SubCell"/>
</dbReference>
<feature type="compositionally biased region" description="Basic and acidic residues" evidence="11">
    <location>
        <begin position="115"/>
        <end position="130"/>
    </location>
</feature>
<dbReference type="AlphaFoldDB" id="A0A2T7NJS1"/>
<feature type="compositionally biased region" description="Polar residues" evidence="11">
    <location>
        <begin position="21"/>
        <end position="36"/>
    </location>
</feature>
<accession>A0A2T7NJS1</accession>
<comment type="caution">
    <text evidence="13">The sequence shown here is derived from an EMBL/GenBank/DDBJ whole genome shotgun (WGS) entry which is preliminary data.</text>
</comment>
<name>A0A2T7NJS1_POMCA</name>
<keyword evidence="5" id="KW-0862">Zinc</keyword>
<keyword evidence="6" id="KW-0805">Transcription regulation</keyword>
<proteinExistence type="predicted"/>
<dbReference type="OrthoDB" id="9439254at2759"/>
<dbReference type="SMART" id="SM00355">
    <property type="entry name" value="ZnF_C2H2"/>
    <property type="match status" value="9"/>
</dbReference>
<dbReference type="FunFam" id="3.30.160.60:FF:000303">
    <property type="entry name" value="Zinc finger protein 41"/>
    <property type="match status" value="1"/>
</dbReference>
<dbReference type="EMBL" id="PZQS01000012">
    <property type="protein sequence ID" value="PVD21411.1"/>
    <property type="molecule type" value="Genomic_DNA"/>
</dbReference>
<feature type="compositionally biased region" description="Polar residues" evidence="11">
    <location>
        <begin position="100"/>
        <end position="114"/>
    </location>
</feature>
<sequence length="484" mass="55409">MNVTDSTAVMTTEANHRVQDVESQTHQTGNSEFSRKSSNIMTWEISSPCLHSKEEQSDDHSLSPVIAARKRLRPRKSEMIQRQALETDGSEDDGSEVSSPCNKNNQKSKITKQIITEKRSPFKQPNSEKQRLKKHVCSICGKDFARGDSLTVHMRVHTGDRPFQCAECGAAYKSYPRKLKEYQCKICEKYYILRDMRKHVSFIHPESSLGEALQIPIFKCEVCLMEFVTTEVLQNHMQKHSTEKPFKCDSCNAAFYRNAMLLVHKRVHTNERPHMCSDCGKTFRWPASLSSHILTHHTMEDRYDADGNILSFPCEKCGKVFKRKAYLKIHMLRHQTVRPYTCQHCGKGHINQTRLKMHLAVHDGPKPFLCDLCGVGFFYQHQLRAHTLRKHSPRSAVATRTWLCAQCGKALSTKDSLKKHSLLHLKYADGKIPRRRKMEDTAVQLNAEKDLSETFIGNEAQGTIAEVTLHLDMYQAHSQQQGLA</sequence>
<dbReference type="PROSITE" id="PS50157">
    <property type="entry name" value="ZINC_FINGER_C2H2_2"/>
    <property type="match status" value="8"/>
</dbReference>
<dbReference type="Gene3D" id="3.30.160.60">
    <property type="entry name" value="Classic Zinc Finger"/>
    <property type="match status" value="8"/>
</dbReference>
<keyword evidence="3" id="KW-0677">Repeat</keyword>
<dbReference type="InterPro" id="IPR013087">
    <property type="entry name" value="Znf_C2H2_type"/>
</dbReference>
<gene>
    <name evidence="13" type="ORF">C0Q70_19584</name>
</gene>
<feature type="domain" description="C2H2-type" evidence="12">
    <location>
        <begin position="340"/>
        <end position="367"/>
    </location>
</feature>
<keyword evidence="14" id="KW-1185">Reference proteome</keyword>
<dbReference type="FunFam" id="3.30.160.60:FF:000100">
    <property type="entry name" value="Zinc finger 45-like"/>
    <property type="match status" value="1"/>
</dbReference>
<evidence type="ECO:0000256" key="1">
    <source>
        <dbReference type="ARBA" id="ARBA00004123"/>
    </source>
</evidence>
<feature type="domain" description="C2H2-type" evidence="12">
    <location>
        <begin position="135"/>
        <end position="162"/>
    </location>
</feature>
<keyword evidence="9" id="KW-0539">Nucleus</keyword>
<dbReference type="GO" id="GO:0000981">
    <property type="term" value="F:DNA-binding transcription factor activity, RNA polymerase II-specific"/>
    <property type="evidence" value="ECO:0007669"/>
    <property type="project" value="TreeGrafter"/>
</dbReference>
<dbReference type="SUPFAM" id="SSF57667">
    <property type="entry name" value="beta-beta-alpha zinc fingers"/>
    <property type="match status" value="5"/>
</dbReference>
<evidence type="ECO:0000256" key="3">
    <source>
        <dbReference type="ARBA" id="ARBA00022737"/>
    </source>
</evidence>